<evidence type="ECO:0000256" key="1">
    <source>
        <dbReference type="ARBA" id="ARBA00004123"/>
    </source>
</evidence>
<organism evidence="4 5">
    <name type="scientific">Saccoglossus kowalevskii</name>
    <name type="common">Acorn worm</name>
    <dbReference type="NCBI Taxonomy" id="10224"/>
    <lineage>
        <taxon>Eukaryota</taxon>
        <taxon>Metazoa</taxon>
        <taxon>Hemichordata</taxon>
        <taxon>Enteropneusta</taxon>
        <taxon>Harrimaniidae</taxon>
        <taxon>Saccoglossus</taxon>
    </lineage>
</organism>
<feature type="compositionally biased region" description="Basic and acidic residues" evidence="3">
    <location>
        <begin position="254"/>
        <end position="279"/>
    </location>
</feature>
<gene>
    <name evidence="5" type="primary">LOC100370352</name>
</gene>
<dbReference type="GeneID" id="100370352"/>
<reference evidence="5" key="1">
    <citation type="submission" date="2025-08" db="UniProtKB">
        <authorList>
            <consortium name="RefSeq"/>
        </authorList>
    </citation>
    <scope>IDENTIFICATION</scope>
    <source>
        <tissue evidence="5">Testes</tissue>
    </source>
</reference>
<evidence type="ECO:0000256" key="2">
    <source>
        <dbReference type="ARBA" id="ARBA00023242"/>
    </source>
</evidence>
<sequence length="361" mass="41871">KRYLNPYDIQAVDGVAVIEEEVCETSPSARFNNVLHTVTANGEYDKTTQGIFDNFLEVKCKDPYMDAVILGHEWLAMSDRLNQEISHSQNYIFMRYLPFLPVAFHMLFASNSHRRIQYPNTQYENFVKLNKTLNLLTSLLSGVTPATKRNAHTKVAVLDILPLLVEIMQPNIRPVNTQLYSTKEKEQLCNVVSTMIAYNLTYQQRRSPEGQYTYCLEPNIEEVVKFGGLPVKKQMTYATKQLIAREIELEKMRRSEGVTTKENKEQKNPVEANTGDKKQQSTVPRHKEKLQPKKFDIVEDQPTRDFFGRIVKVPLKENTGEQESEAEENKKSKRNNCVLWYKFHEGYTNAIRRNIQIKDLL</sequence>
<evidence type="ECO:0000256" key="3">
    <source>
        <dbReference type="SAM" id="MobiDB-lite"/>
    </source>
</evidence>
<feature type="region of interest" description="Disordered" evidence="3">
    <location>
        <begin position="254"/>
        <end position="292"/>
    </location>
</feature>
<dbReference type="InterPro" id="IPR053016">
    <property type="entry name" value="CTF18-RFC_complex"/>
</dbReference>
<evidence type="ECO:0000313" key="4">
    <source>
        <dbReference type="Proteomes" id="UP000694865"/>
    </source>
</evidence>
<proteinExistence type="predicted"/>
<comment type="subcellular location">
    <subcellularLocation>
        <location evidence="1">Nucleus</location>
    </subcellularLocation>
</comment>
<dbReference type="Proteomes" id="UP000694865">
    <property type="component" value="Unplaced"/>
</dbReference>
<accession>A0ABM0M465</accession>
<keyword evidence="2" id="KW-0539">Nucleus</keyword>
<dbReference type="RefSeq" id="XP_006814806.1">
    <property type="nucleotide sequence ID" value="XM_006814743.1"/>
</dbReference>
<keyword evidence="4" id="KW-1185">Reference proteome</keyword>
<evidence type="ECO:0000313" key="5">
    <source>
        <dbReference type="RefSeq" id="XP_006814806.1"/>
    </source>
</evidence>
<dbReference type="PANTHER" id="PTHR46765:SF1">
    <property type="entry name" value="P-LOOP CONTAINING NUCLEOSIDE TRIPHOSPHATE HYDROLASES SUPERFAMILY PROTEIN"/>
    <property type="match status" value="1"/>
</dbReference>
<feature type="non-terminal residue" evidence="5">
    <location>
        <position position="1"/>
    </location>
</feature>
<name>A0ABM0M465_SACKO</name>
<protein>
    <submittedName>
        <fullName evidence="5">Chromosome transmission fidelity protein 18 homolog</fullName>
    </submittedName>
</protein>
<dbReference type="PANTHER" id="PTHR46765">
    <property type="entry name" value="P-LOOP CONTAINING NUCLEOSIDE TRIPHOSPHATE HYDROLASES SUPERFAMILY PROTEIN"/>
    <property type="match status" value="1"/>
</dbReference>